<gene>
    <name evidence="3" type="ORF">SAMN04488557_2053</name>
</gene>
<dbReference type="InterPro" id="IPR004143">
    <property type="entry name" value="BPL_LPL_catalytic"/>
</dbReference>
<protein>
    <submittedName>
        <fullName evidence="3">BirA family transcriptional regulator, biotin operon repressor / biotin-[acetyl-CoA-carboxylase] ligase</fullName>
    </submittedName>
</protein>
<evidence type="ECO:0000313" key="3">
    <source>
        <dbReference type="EMBL" id="SFV33616.1"/>
    </source>
</evidence>
<keyword evidence="1 3" id="KW-0436">Ligase</keyword>
<dbReference type="PANTHER" id="PTHR12835:SF5">
    <property type="entry name" value="BIOTIN--PROTEIN LIGASE"/>
    <property type="match status" value="1"/>
</dbReference>
<dbReference type="Gene3D" id="3.30.930.10">
    <property type="entry name" value="Bira Bifunctional Protein, Domain 2"/>
    <property type="match status" value="1"/>
</dbReference>
<dbReference type="Pfam" id="PF03099">
    <property type="entry name" value="BPL_LplA_LipB"/>
    <property type="match status" value="1"/>
</dbReference>
<dbReference type="GO" id="GO:0005737">
    <property type="term" value="C:cytoplasm"/>
    <property type="evidence" value="ECO:0007669"/>
    <property type="project" value="TreeGrafter"/>
</dbReference>
<feature type="domain" description="BPL/LPL catalytic" evidence="2">
    <location>
        <begin position="1"/>
        <end position="179"/>
    </location>
</feature>
<dbReference type="NCBIfam" id="TIGR00121">
    <property type="entry name" value="birA_ligase"/>
    <property type="match status" value="1"/>
</dbReference>
<reference evidence="4" key="1">
    <citation type="submission" date="2016-10" db="EMBL/GenBank/DDBJ databases">
        <authorList>
            <person name="Varghese N."/>
            <person name="Submissions S."/>
        </authorList>
    </citation>
    <scope>NUCLEOTIDE SEQUENCE [LARGE SCALE GENOMIC DNA]</scope>
    <source>
        <strain evidence="4">DSM 1565</strain>
    </source>
</reference>
<dbReference type="STRING" id="51670.SAMN04488557_2053"/>
<dbReference type="PROSITE" id="PS51733">
    <property type="entry name" value="BPL_LPL_CATALYTIC"/>
    <property type="match status" value="1"/>
</dbReference>
<dbReference type="RefSeq" id="WP_092867589.1">
    <property type="nucleotide sequence ID" value="NZ_FPCH01000002.1"/>
</dbReference>
<dbReference type="EMBL" id="FPCH01000002">
    <property type="protein sequence ID" value="SFV33616.1"/>
    <property type="molecule type" value="Genomic_DNA"/>
</dbReference>
<sequence length="252" mass="26352">MPRIVHLAETASTNADAMRLGLSGEELPLWVIADTQTGGRGRSGRAWVSEPGNLHASVAFRSDAPLEKAGQLSLLAGIAVIDAVRATMDLAPGTELRLKWPNDILIGSAKAGGILVESTSVRAGPGFLAILGFGLNLISAPDSLGRAVTALSQHGKSPEPLVFLEMLAEKVAFWLDRWQAGEGFAAIREAWMERAGAMGERIAINTAAGQLSATYQGLSETGALRADVGGTIKEISYGDVLLVGQIARDGTP</sequence>
<dbReference type="SUPFAM" id="SSF55681">
    <property type="entry name" value="Class II aaRS and biotin synthetases"/>
    <property type="match status" value="1"/>
</dbReference>
<dbReference type="PANTHER" id="PTHR12835">
    <property type="entry name" value="BIOTIN PROTEIN LIGASE"/>
    <property type="match status" value="1"/>
</dbReference>
<evidence type="ECO:0000259" key="2">
    <source>
        <dbReference type="PROSITE" id="PS51733"/>
    </source>
</evidence>
<dbReference type="InterPro" id="IPR045864">
    <property type="entry name" value="aa-tRNA-synth_II/BPL/LPL"/>
</dbReference>
<accession>A0A1I7NGE0</accession>
<proteinExistence type="predicted"/>
<dbReference type="InterPro" id="IPR004408">
    <property type="entry name" value="Biotin_CoA_COase_ligase"/>
</dbReference>
<keyword evidence="4" id="KW-1185">Reference proteome</keyword>
<dbReference type="Proteomes" id="UP000199423">
    <property type="component" value="Unassembled WGS sequence"/>
</dbReference>
<name>A0A1I7NGE0_9HYPH</name>
<evidence type="ECO:0000256" key="1">
    <source>
        <dbReference type="ARBA" id="ARBA00022598"/>
    </source>
</evidence>
<evidence type="ECO:0000313" key="4">
    <source>
        <dbReference type="Proteomes" id="UP000199423"/>
    </source>
</evidence>
<dbReference type="CDD" id="cd16442">
    <property type="entry name" value="BPL"/>
    <property type="match status" value="1"/>
</dbReference>
<organism evidence="3 4">
    <name type="scientific">Hyphomicrobium facile</name>
    <dbReference type="NCBI Taxonomy" id="51670"/>
    <lineage>
        <taxon>Bacteria</taxon>
        <taxon>Pseudomonadati</taxon>
        <taxon>Pseudomonadota</taxon>
        <taxon>Alphaproteobacteria</taxon>
        <taxon>Hyphomicrobiales</taxon>
        <taxon>Hyphomicrobiaceae</taxon>
        <taxon>Hyphomicrobium</taxon>
    </lineage>
</organism>
<dbReference type="OrthoDB" id="9807064at2"/>
<dbReference type="AlphaFoldDB" id="A0A1I7NGE0"/>
<dbReference type="GO" id="GO:0004077">
    <property type="term" value="F:biotin--[biotin carboxyl-carrier protein] ligase activity"/>
    <property type="evidence" value="ECO:0007669"/>
    <property type="project" value="InterPro"/>
</dbReference>